<dbReference type="EMBL" id="CAJFDI010000004">
    <property type="protein sequence ID" value="CAD5227543.1"/>
    <property type="molecule type" value="Genomic_DNA"/>
</dbReference>
<evidence type="ECO:0000313" key="3">
    <source>
        <dbReference type="Proteomes" id="UP000095284"/>
    </source>
</evidence>
<evidence type="ECO:0000313" key="4">
    <source>
        <dbReference type="Proteomes" id="UP000659654"/>
    </source>
</evidence>
<proteinExistence type="predicted"/>
<gene>
    <name evidence="2" type="ORF">BXYJ_LOCUS10002</name>
</gene>
<organism evidence="3 5">
    <name type="scientific">Bursaphelenchus xylophilus</name>
    <name type="common">Pinewood nematode worm</name>
    <name type="synonym">Aphelenchoides xylophilus</name>
    <dbReference type="NCBI Taxonomy" id="6326"/>
    <lineage>
        <taxon>Eukaryota</taxon>
        <taxon>Metazoa</taxon>
        <taxon>Ecdysozoa</taxon>
        <taxon>Nematoda</taxon>
        <taxon>Chromadorea</taxon>
        <taxon>Rhabditida</taxon>
        <taxon>Tylenchina</taxon>
        <taxon>Tylenchomorpha</taxon>
        <taxon>Aphelenchoidea</taxon>
        <taxon>Aphelenchoididae</taxon>
        <taxon>Bursaphelenchus</taxon>
    </lineage>
</organism>
<dbReference type="Proteomes" id="UP000582659">
    <property type="component" value="Unassembled WGS sequence"/>
</dbReference>
<evidence type="ECO:0000313" key="2">
    <source>
        <dbReference type="EMBL" id="CAD5227543.1"/>
    </source>
</evidence>
<keyword evidence="1" id="KW-0732">Signal</keyword>
<dbReference type="WBParaSite" id="BXY_0818900.1">
    <property type="protein sequence ID" value="BXY_0818900.1"/>
    <property type="gene ID" value="BXY_0818900"/>
</dbReference>
<accession>A0A1I7S5A4</accession>
<feature type="chain" id="PRO_5036308721" evidence="1">
    <location>
        <begin position="20"/>
        <end position="166"/>
    </location>
</feature>
<name>A0A1I7S5A4_BURXY</name>
<dbReference type="AlphaFoldDB" id="A0A1I7S5A4"/>
<reference evidence="5" key="1">
    <citation type="submission" date="2016-11" db="UniProtKB">
        <authorList>
            <consortium name="WormBaseParasite"/>
        </authorList>
    </citation>
    <scope>IDENTIFICATION</scope>
</reference>
<dbReference type="EMBL" id="CAJFCV020000004">
    <property type="protein sequence ID" value="CAG9117867.1"/>
    <property type="molecule type" value="Genomic_DNA"/>
</dbReference>
<keyword evidence="4" id="KW-1185">Reference proteome</keyword>
<reference evidence="2" key="2">
    <citation type="submission" date="2020-09" db="EMBL/GenBank/DDBJ databases">
        <authorList>
            <person name="Kikuchi T."/>
        </authorList>
    </citation>
    <scope>NUCLEOTIDE SEQUENCE</scope>
    <source>
        <strain evidence="2">Ka4C1</strain>
    </source>
</reference>
<sequence>MSLFRSSLFLLASASVVCAQYPWEREFWSKNKTETSTVISSTRADDQYEDFDLSQFEDITDFGEDLATKRPDLMKEINEFIGDNGTRFCDPCVTAADYLRSNSYEVTASVGTIIITRVCPSLVSFSAGQMFCAFASGTAGHKFGQAVAAAVAKWEPEDVCKTLKMC</sequence>
<dbReference type="Proteomes" id="UP000659654">
    <property type="component" value="Unassembled WGS sequence"/>
</dbReference>
<evidence type="ECO:0000256" key="1">
    <source>
        <dbReference type="SAM" id="SignalP"/>
    </source>
</evidence>
<feature type="signal peptide" evidence="1">
    <location>
        <begin position="1"/>
        <end position="19"/>
    </location>
</feature>
<protein>
    <submittedName>
        <fullName evidence="2">(pine wood nematode) hypothetical protein</fullName>
    </submittedName>
</protein>
<evidence type="ECO:0000313" key="5">
    <source>
        <dbReference type="WBParaSite" id="BXY_0818900.1"/>
    </source>
</evidence>
<dbReference type="Proteomes" id="UP000095284">
    <property type="component" value="Unplaced"/>
</dbReference>